<dbReference type="AlphaFoldDB" id="A0A5C3LRY4"/>
<dbReference type="OrthoDB" id="3267566at2759"/>
<evidence type="ECO:0000313" key="2">
    <source>
        <dbReference type="Proteomes" id="UP000308652"/>
    </source>
</evidence>
<dbReference type="Proteomes" id="UP000308652">
    <property type="component" value="Unassembled WGS sequence"/>
</dbReference>
<feature type="non-terminal residue" evidence="1">
    <location>
        <position position="125"/>
    </location>
</feature>
<gene>
    <name evidence="1" type="ORF">BDQ12DRAFT_566229</name>
</gene>
<evidence type="ECO:0000313" key="1">
    <source>
        <dbReference type="EMBL" id="TFK35864.1"/>
    </source>
</evidence>
<dbReference type="STRING" id="68775.A0A5C3LRY4"/>
<keyword evidence="2" id="KW-1185">Reference proteome</keyword>
<dbReference type="EMBL" id="ML213618">
    <property type="protein sequence ID" value="TFK35864.1"/>
    <property type="molecule type" value="Genomic_DNA"/>
</dbReference>
<proteinExistence type="predicted"/>
<organism evidence="1 2">
    <name type="scientific">Crucibulum laeve</name>
    <dbReference type="NCBI Taxonomy" id="68775"/>
    <lineage>
        <taxon>Eukaryota</taxon>
        <taxon>Fungi</taxon>
        <taxon>Dikarya</taxon>
        <taxon>Basidiomycota</taxon>
        <taxon>Agaricomycotina</taxon>
        <taxon>Agaricomycetes</taxon>
        <taxon>Agaricomycetidae</taxon>
        <taxon>Agaricales</taxon>
        <taxon>Agaricineae</taxon>
        <taxon>Nidulariaceae</taxon>
        <taxon>Crucibulum</taxon>
    </lineage>
</organism>
<name>A0A5C3LRY4_9AGAR</name>
<reference evidence="1 2" key="1">
    <citation type="journal article" date="2019" name="Nat. Ecol. Evol.">
        <title>Megaphylogeny resolves global patterns of mushroom evolution.</title>
        <authorList>
            <person name="Varga T."/>
            <person name="Krizsan K."/>
            <person name="Foldi C."/>
            <person name="Dima B."/>
            <person name="Sanchez-Garcia M."/>
            <person name="Sanchez-Ramirez S."/>
            <person name="Szollosi G.J."/>
            <person name="Szarkandi J.G."/>
            <person name="Papp V."/>
            <person name="Albert L."/>
            <person name="Andreopoulos W."/>
            <person name="Angelini C."/>
            <person name="Antonin V."/>
            <person name="Barry K.W."/>
            <person name="Bougher N.L."/>
            <person name="Buchanan P."/>
            <person name="Buyck B."/>
            <person name="Bense V."/>
            <person name="Catcheside P."/>
            <person name="Chovatia M."/>
            <person name="Cooper J."/>
            <person name="Damon W."/>
            <person name="Desjardin D."/>
            <person name="Finy P."/>
            <person name="Geml J."/>
            <person name="Haridas S."/>
            <person name="Hughes K."/>
            <person name="Justo A."/>
            <person name="Karasinski D."/>
            <person name="Kautmanova I."/>
            <person name="Kiss B."/>
            <person name="Kocsube S."/>
            <person name="Kotiranta H."/>
            <person name="LaButti K.M."/>
            <person name="Lechner B.E."/>
            <person name="Liimatainen K."/>
            <person name="Lipzen A."/>
            <person name="Lukacs Z."/>
            <person name="Mihaltcheva S."/>
            <person name="Morgado L.N."/>
            <person name="Niskanen T."/>
            <person name="Noordeloos M.E."/>
            <person name="Ohm R.A."/>
            <person name="Ortiz-Santana B."/>
            <person name="Ovrebo C."/>
            <person name="Racz N."/>
            <person name="Riley R."/>
            <person name="Savchenko A."/>
            <person name="Shiryaev A."/>
            <person name="Soop K."/>
            <person name="Spirin V."/>
            <person name="Szebenyi C."/>
            <person name="Tomsovsky M."/>
            <person name="Tulloss R.E."/>
            <person name="Uehling J."/>
            <person name="Grigoriev I.V."/>
            <person name="Vagvolgyi C."/>
            <person name="Papp T."/>
            <person name="Martin F.M."/>
            <person name="Miettinen O."/>
            <person name="Hibbett D.S."/>
            <person name="Nagy L.G."/>
        </authorList>
    </citation>
    <scope>NUCLEOTIDE SEQUENCE [LARGE SCALE GENOMIC DNA]</scope>
    <source>
        <strain evidence="1 2">CBS 166.37</strain>
    </source>
</reference>
<accession>A0A5C3LRY4</accession>
<protein>
    <submittedName>
        <fullName evidence="1">Uncharacterized protein</fullName>
    </submittedName>
</protein>
<sequence>WTARQLKVHKPETAIGIFNIWIHKKWSKEVSDKTVKELNKLTDKEVIEALNELRQPKKYIWEMNGQQMDLELIAQSIDDKQKFKINALLDSDCTGSCIDTCDATFAKENGINTYKYPRPIPVYNA</sequence>
<feature type="non-terminal residue" evidence="1">
    <location>
        <position position="1"/>
    </location>
</feature>